<dbReference type="EMBL" id="CP000612">
    <property type="protein sequence ID" value="ABO50944.1"/>
    <property type="molecule type" value="Genomic_DNA"/>
</dbReference>
<reference evidence="2 3" key="1">
    <citation type="submission" date="2007-03" db="EMBL/GenBank/DDBJ databases">
        <title>Complete sequence of Desulfotomaculum reducens MI-1.</title>
        <authorList>
            <consortium name="US DOE Joint Genome Institute"/>
            <person name="Copeland A."/>
            <person name="Lucas S."/>
            <person name="Lapidus A."/>
            <person name="Barry K."/>
            <person name="Detter J.C."/>
            <person name="Glavina del Rio T."/>
            <person name="Hammon N."/>
            <person name="Israni S."/>
            <person name="Dalin E."/>
            <person name="Tice H."/>
            <person name="Pitluck S."/>
            <person name="Sims D."/>
            <person name="Brettin T."/>
            <person name="Bruce D."/>
            <person name="Han C."/>
            <person name="Tapia R."/>
            <person name="Schmutz J."/>
            <person name="Larimer F."/>
            <person name="Land M."/>
            <person name="Hauser L."/>
            <person name="Kyrpides N."/>
            <person name="Kim E."/>
            <person name="Tebo B.M."/>
            <person name="Richardson P."/>
        </authorList>
    </citation>
    <scope>NUCLEOTIDE SEQUENCE [LARGE SCALE GENOMIC DNA]</scope>
    <source>
        <strain evidence="2 3">MI-1</strain>
    </source>
</reference>
<proteinExistence type="predicted"/>
<dbReference type="InterPro" id="IPR035924">
    <property type="entry name" value="FlaG-like_sf"/>
</dbReference>
<dbReference type="SUPFAM" id="SSF160214">
    <property type="entry name" value="FlaG-like"/>
    <property type="match status" value="1"/>
</dbReference>
<dbReference type="STRING" id="349161.Dred_2434"/>
<sequence>MKIGAGGLQSIIMSDMMRSLEPTVKPKAGVEETLMQAQGRDQNQLKKELNRAVERLNHLVEALNYPIQIVIKELPPRLRMVLKDKRTGQEKEIEYDELDQLAAHLEDAKGVQLDGYA</sequence>
<evidence type="ECO:0000313" key="2">
    <source>
        <dbReference type="EMBL" id="ABO50944.1"/>
    </source>
</evidence>
<dbReference type="RefSeq" id="WP_011878742.1">
    <property type="nucleotide sequence ID" value="NC_009253.1"/>
</dbReference>
<keyword evidence="3" id="KW-1185">Reference proteome</keyword>
<dbReference type="AlphaFoldDB" id="A4J791"/>
<dbReference type="HOGENOM" id="CLU_2081022_0_0_9"/>
<dbReference type="OrthoDB" id="1806891at2"/>
<accession>A4J791</accession>
<dbReference type="KEGG" id="drm:Dred_2434"/>
<feature type="coiled-coil region" evidence="1">
    <location>
        <begin position="35"/>
        <end position="62"/>
    </location>
</feature>
<evidence type="ECO:0000256" key="1">
    <source>
        <dbReference type="SAM" id="Coils"/>
    </source>
</evidence>
<organism evidence="2 3">
    <name type="scientific">Desulforamulus reducens (strain ATCC BAA-1160 / DSM 100696 / MI-1)</name>
    <name type="common">Desulfotomaculum reducens</name>
    <dbReference type="NCBI Taxonomy" id="349161"/>
    <lineage>
        <taxon>Bacteria</taxon>
        <taxon>Bacillati</taxon>
        <taxon>Bacillota</taxon>
        <taxon>Clostridia</taxon>
        <taxon>Eubacteriales</taxon>
        <taxon>Peptococcaceae</taxon>
        <taxon>Desulforamulus</taxon>
    </lineage>
</organism>
<keyword evidence="1" id="KW-0175">Coiled coil</keyword>
<name>A4J791_DESRM</name>
<protein>
    <submittedName>
        <fullName evidence="2">Uncharacterized protein</fullName>
    </submittedName>
</protein>
<gene>
    <name evidence="2" type="ordered locus">Dred_2434</name>
</gene>
<dbReference type="Proteomes" id="UP000001556">
    <property type="component" value="Chromosome"/>
</dbReference>
<evidence type="ECO:0000313" key="3">
    <source>
        <dbReference type="Proteomes" id="UP000001556"/>
    </source>
</evidence>